<dbReference type="SUPFAM" id="SSF52058">
    <property type="entry name" value="L domain-like"/>
    <property type="match status" value="1"/>
</dbReference>
<evidence type="ECO:0000313" key="4">
    <source>
        <dbReference type="Proteomes" id="UP000029120"/>
    </source>
</evidence>
<dbReference type="Pfam" id="PF07725">
    <property type="entry name" value="LRR_3"/>
    <property type="match status" value="1"/>
</dbReference>
<evidence type="ECO:0000256" key="2">
    <source>
        <dbReference type="ARBA" id="ARBA00022737"/>
    </source>
</evidence>
<gene>
    <name evidence="3" type="ORF">AALP_AAs52710U000100</name>
</gene>
<dbReference type="PANTHER" id="PTHR11017">
    <property type="entry name" value="LEUCINE-RICH REPEAT-CONTAINING PROTEIN"/>
    <property type="match status" value="1"/>
</dbReference>
<keyword evidence="1" id="KW-0433">Leucine-rich repeat</keyword>
<dbReference type="PANTHER" id="PTHR11017:SF569">
    <property type="entry name" value="DISEASE RESISTANCE PROTEIN"/>
    <property type="match status" value="1"/>
</dbReference>
<dbReference type="Gene3D" id="3.80.10.10">
    <property type="entry name" value="Ribonuclease Inhibitor"/>
    <property type="match status" value="1"/>
</dbReference>
<dbReference type="InterPro" id="IPR011713">
    <property type="entry name" value="Leu-rich_rpt_3"/>
</dbReference>
<dbReference type="InterPro" id="IPR044974">
    <property type="entry name" value="Disease_R_plants"/>
</dbReference>
<accession>A0A087G3N2</accession>
<dbReference type="GO" id="GO:0006952">
    <property type="term" value="P:defense response"/>
    <property type="evidence" value="ECO:0007669"/>
    <property type="project" value="InterPro"/>
</dbReference>
<reference evidence="4" key="1">
    <citation type="journal article" date="2015" name="Nat. Plants">
        <title>Genome expansion of Arabis alpina linked with retrotransposition and reduced symmetric DNA methylation.</title>
        <authorList>
            <person name="Willing E.M."/>
            <person name="Rawat V."/>
            <person name="Mandakova T."/>
            <person name="Maumus F."/>
            <person name="James G.V."/>
            <person name="Nordstroem K.J."/>
            <person name="Becker C."/>
            <person name="Warthmann N."/>
            <person name="Chica C."/>
            <person name="Szarzynska B."/>
            <person name="Zytnicki M."/>
            <person name="Albani M.C."/>
            <person name="Kiefer C."/>
            <person name="Bergonzi S."/>
            <person name="Castaings L."/>
            <person name="Mateos J.L."/>
            <person name="Berns M.C."/>
            <person name="Bujdoso N."/>
            <person name="Piofczyk T."/>
            <person name="de Lorenzo L."/>
            <person name="Barrero-Sicilia C."/>
            <person name="Mateos I."/>
            <person name="Piednoel M."/>
            <person name="Hagmann J."/>
            <person name="Chen-Min-Tao R."/>
            <person name="Iglesias-Fernandez R."/>
            <person name="Schuster S.C."/>
            <person name="Alonso-Blanco C."/>
            <person name="Roudier F."/>
            <person name="Carbonero P."/>
            <person name="Paz-Ares J."/>
            <person name="Davis S.J."/>
            <person name="Pecinka A."/>
            <person name="Quesneville H."/>
            <person name="Colot V."/>
            <person name="Lysak M.A."/>
            <person name="Weigel D."/>
            <person name="Coupland G."/>
            <person name="Schneeberger K."/>
        </authorList>
    </citation>
    <scope>NUCLEOTIDE SEQUENCE [LARGE SCALE GENOMIC DNA]</scope>
    <source>
        <strain evidence="4">cv. Pajares</strain>
    </source>
</reference>
<feature type="non-terminal residue" evidence="3">
    <location>
        <position position="126"/>
    </location>
</feature>
<evidence type="ECO:0000256" key="1">
    <source>
        <dbReference type="ARBA" id="ARBA00022614"/>
    </source>
</evidence>
<organism evidence="3 4">
    <name type="scientific">Arabis alpina</name>
    <name type="common">Alpine rock-cress</name>
    <dbReference type="NCBI Taxonomy" id="50452"/>
    <lineage>
        <taxon>Eukaryota</taxon>
        <taxon>Viridiplantae</taxon>
        <taxon>Streptophyta</taxon>
        <taxon>Embryophyta</taxon>
        <taxon>Tracheophyta</taxon>
        <taxon>Spermatophyta</taxon>
        <taxon>Magnoliopsida</taxon>
        <taxon>eudicotyledons</taxon>
        <taxon>Gunneridae</taxon>
        <taxon>Pentapetalae</taxon>
        <taxon>rosids</taxon>
        <taxon>malvids</taxon>
        <taxon>Brassicales</taxon>
        <taxon>Brassicaceae</taxon>
        <taxon>Arabideae</taxon>
        <taxon>Arabis</taxon>
    </lineage>
</organism>
<evidence type="ECO:0000313" key="3">
    <source>
        <dbReference type="EMBL" id="KFK24484.1"/>
    </source>
</evidence>
<proteinExistence type="predicted"/>
<protein>
    <submittedName>
        <fullName evidence="3">Uncharacterized protein</fullName>
    </submittedName>
</protein>
<dbReference type="AlphaFoldDB" id="A0A087G3N2"/>
<dbReference type="Proteomes" id="UP000029120">
    <property type="component" value="Unassembled WGS sequence"/>
</dbReference>
<name>A0A087G3N2_ARAAL</name>
<sequence>MDGLNKTTRYHSNSSMDIDVIECGVRILTDLGSISSDESYVNERAFREYCLRLLIGEAYPSKCLPPTFHTEYLVQLNMQGSKLEHLWQGTQRLVNLKKMNLYGSLALKELPDLSHATNLERLNLTG</sequence>
<dbReference type="EMBL" id="KL968349">
    <property type="protein sequence ID" value="KFK24484.1"/>
    <property type="molecule type" value="Genomic_DNA"/>
</dbReference>
<dbReference type="InterPro" id="IPR032675">
    <property type="entry name" value="LRR_dom_sf"/>
</dbReference>
<dbReference type="OrthoDB" id="1112844at2759"/>
<keyword evidence="2" id="KW-0677">Repeat</keyword>
<keyword evidence="4" id="KW-1185">Reference proteome</keyword>